<proteinExistence type="predicted"/>
<evidence type="ECO:0008006" key="3">
    <source>
        <dbReference type="Google" id="ProtNLM"/>
    </source>
</evidence>
<dbReference type="AlphaFoldDB" id="A0AAV0Y159"/>
<name>A0AAV0Y159_9HEMI</name>
<evidence type="ECO:0000313" key="2">
    <source>
        <dbReference type="Proteomes" id="UP001160148"/>
    </source>
</evidence>
<dbReference type="PANTHER" id="PTHR34153:SF2">
    <property type="entry name" value="SI:CH211-262H13.3-RELATED"/>
    <property type="match status" value="1"/>
</dbReference>
<gene>
    <name evidence="1" type="ORF">MEUPH1_LOCUS28270</name>
</gene>
<dbReference type="EMBL" id="CARXXK010001239">
    <property type="protein sequence ID" value="CAI6374669.1"/>
    <property type="molecule type" value="Genomic_DNA"/>
</dbReference>
<reference evidence="1 2" key="1">
    <citation type="submission" date="2023-01" db="EMBL/GenBank/DDBJ databases">
        <authorList>
            <person name="Whitehead M."/>
        </authorList>
    </citation>
    <scope>NUCLEOTIDE SEQUENCE [LARGE SCALE GENOMIC DNA]</scope>
</reference>
<evidence type="ECO:0000313" key="1">
    <source>
        <dbReference type="EMBL" id="CAI6374669.1"/>
    </source>
</evidence>
<accession>A0AAV0Y159</accession>
<sequence>MYIVVDFQNDNSVEAVPNTWYSNGSCVWSKKGQNINKLIEQNIKPEEFRHEILKAKKMGEKTYSLSEAKLKANKATITSELSSVDEDVYYKEQNSDENENDNMLPVISSKKNNMLQTNTNKKSMMPSTSHEFSVEKSPRKWLVRKISSTDDMEENYRSPIQKAWIITPSSIKELVLDEELKTVSCKKKLNFHSEPKEFDLESTDKMNKIYQIVLSLKYDIKELLSKVDGLENQGKYDEFELGNQSSDDAVSWNFPITTVKNLSMLVRSSLSETVRHILSRMFVNSVLSQYSFVGQKKKLAFSSLNACSVIFDAIRNIKQFKDVPSLNIEKPLKDYLAGAKFRDLKRKNKEDNNAILI</sequence>
<keyword evidence="2" id="KW-1185">Reference proteome</keyword>
<organism evidence="1 2">
    <name type="scientific">Macrosiphum euphorbiae</name>
    <name type="common">potato aphid</name>
    <dbReference type="NCBI Taxonomy" id="13131"/>
    <lineage>
        <taxon>Eukaryota</taxon>
        <taxon>Metazoa</taxon>
        <taxon>Ecdysozoa</taxon>
        <taxon>Arthropoda</taxon>
        <taxon>Hexapoda</taxon>
        <taxon>Insecta</taxon>
        <taxon>Pterygota</taxon>
        <taxon>Neoptera</taxon>
        <taxon>Paraneoptera</taxon>
        <taxon>Hemiptera</taxon>
        <taxon>Sternorrhyncha</taxon>
        <taxon>Aphidomorpha</taxon>
        <taxon>Aphidoidea</taxon>
        <taxon>Aphididae</taxon>
        <taxon>Macrosiphini</taxon>
        <taxon>Macrosiphum</taxon>
    </lineage>
</organism>
<comment type="caution">
    <text evidence="1">The sequence shown here is derived from an EMBL/GenBank/DDBJ whole genome shotgun (WGS) entry which is preliminary data.</text>
</comment>
<dbReference type="Proteomes" id="UP001160148">
    <property type="component" value="Unassembled WGS sequence"/>
</dbReference>
<dbReference type="PANTHER" id="PTHR34153">
    <property type="entry name" value="SI:CH211-262H13.3-RELATED-RELATED"/>
    <property type="match status" value="1"/>
</dbReference>
<protein>
    <recommendedName>
        <fullName evidence="3">DUF4806 domain-containing protein</fullName>
    </recommendedName>
</protein>